<dbReference type="InterPro" id="IPR019906">
    <property type="entry name" value="Ribosomal_uL6_bac-type"/>
</dbReference>
<comment type="subunit">
    <text evidence="4">Part of the 50S ribosomal subunit.</text>
</comment>
<name>A0A2K8NQW1_9MOLU</name>
<evidence type="ECO:0000256" key="2">
    <source>
        <dbReference type="ARBA" id="ARBA00022980"/>
    </source>
</evidence>
<evidence type="ECO:0000256" key="1">
    <source>
        <dbReference type="ARBA" id="ARBA00009356"/>
    </source>
</evidence>
<dbReference type="PROSITE" id="PS00525">
    <property type="entry name" value="RIBOSOMAL_L6_1"/>
    <property type="match status" value="1"/>
</dbReference>
<proteinExistence type="inferred from homology"/>
<evidence type="ECO:0000313" key="7">
    <source>
        <dbReference type="EMBL" id="ATZ16174.1"/>
    </source>
</evidence>
<dbReference type="AlphaFoldDB" id="A0A2K8NQW1"/>
<dbReference type="HAMAP" id="MF_01365_B">
    <property type="entry name" value="Ribosomal_uL6_B"/>
    <property type="match status" value="1"/>
</dbReference>
<accession>A0A2K8NQW1</accession>
<protein>
    <recommendedName>
        <fullName evidence="4">Large ribosomal subunit protein uL6</fullName>
    </recommendedName>
</protein>
<dbReference type="OrthoDB" id="9805007at2"/>
<dbReference type="GO" id="GO:0002181">
    <property type="term" value="P:cytoplasmic translation"/>
    <property type="evidence" value="ECO:0007669"/>
    <property type="project" value="TreeGrafter"/>
</dbReference>
<dbReference type="PANTHER" id="PTHR11655:SF14">
    <property type="entry name" value="LARGE RIBOSOMAL SUBUNIT PROTEIN UL6M"/>
    <property type="match status" value="1"/>
</dbReference>
<dbReference type="RefSeq" id="WP_100609134.1">
    <property type="nucleotide sequence ID" value="NZ_CP024962.1"/>
</dbReference>
<evidence type="ECO:0000256" key="3">
    <source>
        <dbReference type="ARBA" id="ARBA00023274"/>
    </source>
</evidence>
<keyword evidence="4 6" id="KW-0694">RNA-binding</keyword>
<dbReference type="NCBIfam" id="TIGR03654">
    <property type="entry name" value="L6_bact"/>
    <property type="match status" value="1"/>
</dbReference>
<dbReference type="GO" id="GO:0019843">
    <property type="term" value="F:rRNA binding"/>
    <property type="evidence" value="ECO:0007669"/>
    <property type="project" value="UniProtKB-UniRule"/>
</dbReference>
<organism evidence="7 8">
    <name type="scientific">Entomoplasma freundtii</name>
    <dbReference type="NCBI Taxonomy" id="74700"/>
    <lineage>
        <taxon>Bacteria</taxon>
        <taxon>Bacillati</taxon>
        <taxon>Mycoplasmatota</taxon>
        <taxon>Mollicutes</taxon>
        <taxon>Entomoplasmatales</taxon>
        <taxon>Entomoplasmataceae</taxon>
        <taxon>Entomoplasma</taxon>
    </lineage>
</organism>
<dbReference type="PANTHER" id="PTHR11655">
    <property type="entry name" value="60S/50S RIBOSOMAL PROTEIN L6/L9"/>
    <property type="match status" value="1"/>
</dbReference>
<evidence type="ECO:0000313" key="8">
    <source>
        <dbReference type="Proteomes" id="UP000232222"/>
    </source>
</evidence>
<dbReference type="GO" id="GO:0022625">
    <property type="term" value="C:cytosolic large ribosomal subunit"/>
    <property type="evidence" value="ECO:0007669"/>
    <property type="project" value="UniProtKB-UniRule"/>
</dbReference>
<dbReference type="InterPro" id="IPR020040">
    <property type="entry name" value="Ribosomal_uL6_a/b-dom"/>
</dbReference>
<keyword evidence="3 4" id="KW-0687">Ribonucleoprotein</keyword>
<dbReference type="PIRSF" id="PIRSF002162">
    <property type="entry name" value="Ribosomal_L6"/>
    <property type="match status" value="1"/>
</dbReference>
<keyword evidence="2 4" id="KW-0689">Ribosomal protein</keyword>
<sequence>MSRIGNRLLSIPEGVEVTLEPNNTVIVKGPKGELSQKFSPLITIEIDQESRTVKTLRANEIKHTKQLHGTTNSLIAGMLEGVSKGFEKNLQIVGVGYKANLNGKKLGLSLGFSHPVECEIPEGLTVEVPKPTNIIIRGINKQLVGEFAANIRAYRKPEPYKGKGIKYADEKIIRKEGKAAGK</sequence>
<evidence type="ECO:0000256" key="6">
    <source>
        <dbReference type="RuleBase" id="RU003870"/>
    </source>
</evidence>
<dbReference type="EMBL" id="CP024962">
    <property type="protein sequence ID" value="ATZ16174.1"/>
    <property type="molecule type" value="Genomic_DNA"/>
</dbReference>
<dbReference type="Gene3D" id="3.90.930.12">
    <property type="entry name" value="Ribosomal protein L6, alpha-beta domain"/>
    <property type="match status" value="2"/>
</dbReference>
<dbReference type="PRINTS" id="PR00059">
    <property type="entry name" value="RIBOSOMALL6"/>
</dbReference>
<dbReference type="FunFam" id="3.90.930.12:FF:000001">
    <property type="entry name" value="50S ribosomal protein L6"/>
    <property type="match status" value="1"/>
</dbReference>
<dbReference type="GO" id="GO:0003735">
    <property type="term" value="F:structural constituent of ribosome"/>
    <property type="evidence" value="ECO:0007669"/>
    <property type="project" value="UniProtKB-UniRule"/>
</dbReference>
<dbReference type="Proteomes" id="UP000232222">
    <property type="component" value="Chromosome"/>
</dbReference>
<dbReference type="Pfam" id="PF00347">
    <property type="entry name" value="Ribosomal_L6"/>
    <property type="match status" value="2"/>
</dbReference>
<comment type="similarity">
    <text evidence="1 4 5">Belongs to the universal ribosomal protein uL6 family.</text>
</comment>
<dbReference type="KEGG" id="efr:EFREU_v1c01470"/>
<keyword evidence="8" id="KW-1185">Reference proteome</keyword>
<dbReference type="InterPro" id="IPR002358">
    <property type="entry name" value="Ribosomal_uL6_CS"/>
</dbReference>
<keyword evidence="4 6" id="KW-0699">rRNA-binding</keyword>
<dbReference type="SUPFAM" id="SSF56053">
    <property type="entry name" value="Ribosomal protein L6"/>
    <property type="match status" value="2"/>
</dbReference>
<dbReference type="InterPro" id="IPR000702">
    <property type="entry name" value="Ribosomal_uL6-like"/>
</dbReference>
<reference evidence="7 8" key="1">
    <citation type="submission" date="2017-11" db="EMBL/GenBank/DDBJ databases">
        <title>Genome sequence of Entomoplasma freundtii BARC 318 (ATCC 51999).</title>
        <authorList>
            <person name="Lo W.-S."/>
            <person name="Gasparich G.E."/>
            <person name="Kuo C.-H."/>
        </authorList>
    </citation>
    <scope>NUCLEOTIDE SEQUENCE [LARGE SCALE GENOMIC DNA]</scope>
    <source>
        <strain evidence="7 8">BARC 318</strain>
    </source>
</reference>
<evidence type="ECO:0000256" key="5">
    <source>
        <dbReference type="RuleBase" id="RU003869"/>
    </source>
</evidence>
<dbReference type="InterPro" id="IPR036789">
    <property type="entry name" value="Ribosomal_uL6-like_a/b-dom_sf"/>
</dbReference>
<evidence type="ECO:0000256" key="4">
    <source>
        <dbReference type="HAMAP-Rule" id="MF_01365"/>
    </source>
</evidence>
<gene>
    <name evidence="4 7" type="primary">rplF</name>
    <name evidence="7" type="ORF">EFREU_v1c01470</name>
</gene>
<comment type="function">
    <text evidence="4 6">This protein binds to the 23S rRNA, and is important in its secondary structure. It is located near the subunit interface in the base of the L7/L12 stalk, and near the tRNA binding site of the peptidyltransferase center.</text>
</comment>